<evidence type="ECO:0000313" key="1">
    <source>
        <dbReference type="EMBL" id="KAJ8004305.1"/>
    </source>
</evidence>
<reference evidence="1" key="1">
    <citation type="submission" date="2021-05" db="EMBL/GenBank/DDBJ databases">
        <authorList>
            <person name="Pan Q."/>
            <person name="Jouanno E."/>
            <person name="Zahm M."/>
            <person name="Klopp C."/>
            <person name="Cabau C."/>
            <person name="Louis A."/>
            <person name="Berthelot C."/>
            <person name="Parey E."/>
            <person name="Roest Crollius H."/>
            <person name="Montfort J."/>
            <person name="Robinson-Rechavi M."/>
            <person name="Bouchez O."/>
            <person name="Lampietro C."/>
            <person name="Lopez Roques C."/>
            <person name="Donnadieu C."/>
            <person name="Postlethwait J."/>
            <person name="Bobe J."/>
            <person name="Dillon D."/>
            <person name="Chandos A."/>
            <person name="von Hippel F."/>
            <person name="Guiguen Y."/>
        </authorList>
    </citation>
    <scope>NUCLEOTIDE SEQUENCE</scope>
    <source>
        <strain evidence="1">YG-Jan2019</strain>
    </source>
</reference>
<evidence type="ECO:0000313" key="2">
    <source>
        <dbReference type="Proteomes" id="UP001157502"/>
    </source>
</evidence>
<proteinExistence type="predicted"/>
<dbReference type="EMBL" id="CM055739">
    <property type="protein sequence ID" value="KAJ8004305.1"/>
    <property type="molecule type" value="Genomic_DNA"/>
</dbReference>
<comment type="caution">
    <text evidence="1">The sequence shown here is derived from an EMBL/GenBank/DDBJ whole genome shotgun (WGS) entry which is preliminary data.</text>
</comment>
<dbReference type="Proteomes" id="UP001157502">
    <property type="component" value="Chromosome 12"/>
</dbReference>
<protein>
    <submittedName>
        <fullName evidence="1">Uncharacterized protein</fullName>
    </submittedName>
</protein>
<gene>
    <name evidence="1" type="ORF">DPEC_G00157750</name>
</gene>
<name>A0ACC2GLB0_DALPE</name>
<accession>A0ACC2GLB0</accession>
<sequence>MIPKRYFCPESEARGINLAVYLKAQLQRAEQECPMVALMSRLYQATGRDSLFSFRQDISNLPQECDVTDTLIIPNANVSRMKPNTATALGLCTQTGEPEGQTHEENVYSDSSDNDTPWSVYVDRGHEDQNVDLTSVCSDAERRCEHRIWSTNGLLSRDRKADLETQLKTYGSEVAVRSKVHLTQNRSFNNQVDLETVSKTGISVKSFPVSEPLICPPKIHISQVQKNYFDMEEVQSNEGSHDGENVQGIKGTSRHLFPLKLLVRETSQQSDSSGFTEDYLVEKSIYSKVPASEIQLIRGNRLTPPGPECPTCFTVTPGLALGFNSDYSSPYDSCSDSVRKEDEVRNNQDVKEEKIVLSAAQSTQIIIKPNSQEGDGPLTHRTQHLTSLPRISNLVWPDQSHWEQHSTWNTPSLPNQASTHTTYYMPLDMSPIVPVPPIVPVTILLAGLTTNGQLAGRPMTPMVGVMVNCTLSSTHIQTVGLTQAFNPIVCHTLCYAPRHIL</sequence>
<keyword evidence="2" id="KW-1185">Reference proteome</keyword>
<organism evidence="1 2">
    <name type="scientific">Dallia pectoralis</name>
    <name type="common">Alaska blackfish</name>
    <dbReference type="NCBI Taxonomy" id="75939"/>
    <lineage>
        <taxon>Eukaryota</taxon>
        <taxon>Metazoa</taxon>
        <taxon>Chordata</taxon>
        <taxon>Craniata</taxon>
        <taxon>Vertebrata</taxon>
        <taxon>Euteleostomi</taxon>
        <taxon>Actinopterygii</taxon>
        <taxon>Neopterygii</taxon>
        <taxon>Teleostei</taxon>
        <taxon>Protacanthopterygii</taxon>
        <taxon>Esociformes</taxon>
        <taxon>Umbridae</taxon>
        <taxon>Dallia</taxon>
    </lineage>
</organism>